<evidence type="ECO:0000313" key="2">
    <source>
        <dbReference type="EMBL" id="SIP73606.1"/>
    </source>
</evidence>
<dbReference type="Proteomes" id="UP000196435">
    <property type="component" value="Unassembled WGS sequence"/>
</dbReference>
<name>A0A1N6MXP3_9GAMM</name>
<dbReference type="AlphaFoldDB" id="A0A1N6MXP3"/>
<keyword evidence="1" id="KW-0472">Membrane</keyword>
<evidence type="ECO:0000313" key="3">
    <source>
        <dbReference type="Proteomes" id="UP000196435"/>
    </source>
</evidence>
<sequence length="51" mass="6133">MIIKTLILVIKIFKYINQIINANIITLTIFKYLILLSLIHLIEFYMFYTPI</sequence>
<dbReference type="EMBL" id="FTLG01000182">
    <property type="protein sequence ID" value="SIP73606.1"/>
    <property type="molecule type" value="Genomic_DNA"/>
</dbReference>
<keyword evidence="1" id="KW-1133">Transmembrane helix</keyword>
<protein>
    <submittedName>
        <fullName evidence="2">Uncharacterized protein</fullName>
    </submittedName>
</protein>
<feature type="transmembrane region" description="Helical" evidence="1">
    <location>
        <begin position="20"/>
        <end position="42"/>
    </location>
</feature>
<reference evidence="3" key="1">
    <citation type="submission" date="2016-12" db="EMBL/GenBank/DDBJ databases">
        <authorList>
            <person name="Gaudriault S."/>
        </authorList>
    </citation>
    <scope>NUCLEOTIDE SEQUENCE [LARGE SCALE GENOMIC DNA]</scope>
    <source>
        <strain evidence="3">HGB1681 (deposited as PTA-6826 in the American Type Culture Collection)</strain>
    </source>
</reference>
<organism evidence="2 3">
    <name type="scientific">Xenorhabdus innexi</name>
    <dbReference type="NCBI Taxonomy" id="290109"/>
    <lineage>
        <taxon>Bacteria</taxon>
        <taxon>Pseudomonadati</taxon>
        <taxon>Pseudomonadota</taxon>
        <taxon>Gammaproteobacteria</taxon>
        <taxon>Enterobacterales</taxon>
        <taxon>Morganellaceae</taxon>
        <taxon>Xenorhabdus</taxon>
    </lineage>
</organism>
<accession>A0A1N6MXP3</accession>
<gene>
    <name evidence="2" type="ORF">XIS1_400015</name>
</gene>
<evidence type="ECO:0000256" key="1">
    <source>
        <dbReference type="SAM" id="Phobius"/>
    </source>
</evidence>
<proteinExistence type="predicted"/>
<keyword evidence="1" id="KW-0812">Transmembrane</keyword>